<dbReference type="RefSeq" id="XP_024593984.1">
    <property type="nucleotide sequence ID" value="XM_024738216.1"/>
</dbReference>
<accession>A0A341AVI4</accession>
<name>A0A341AVI4_NEOAA</name>
<dbReference type="GeneID" id="112395160"/>
<proteinExistence type="predicted"/>
<sequence>MLHGTSKSPDAVHCWSFTSLDSSFLHGQALTTLPSLTLMKPTARSPSPLPECLRGISDAWELAFCLSSTRPAVNIPGSALTQRARKHGWHPVRFLFLKAQDAKDLFNVFSTQTWNQSVSQGGKLSSETRIEAPEVVIAIDLLLLLEPLSEQERETMTEHGLSRSLLHFLICNEHHYSTFFTGCCDRRNCLKNMASTHIQKADQDSTALSDASFSPPIAGAQGDFSLIFTVEALSRSWRLTDPVTEFCNDSLSGCYTALQMGTLKLDGRNRICYQRMC</sequence>
<keyword evidence="1" id="KW-1185">Reference proteome</keyword>
<evidence type="ECO:0000313" key="1">
    <source>
        <dbReference type="Proteomes" id="UP000252040"/>
    </source>
</evidence>
<dbReference type="KEGG" id="nasi:112395160"/>
<dbReference type="Proteomes" id="UP000252040">
    <property type="component" value="Unplaced"/>
</dbReference>
<organism evidence="1 2">
    <name type="scientific">Neophocaena asiaeorientalis asiaeorientalis</name>
    <name type="common">Yangtze finless porpoise</name>
    <name type="synonym">Neophocaena phocaenoides subsp. asiaeorientalis</name>
    <dbReference type="NCBI Taxonomy" id="1706337"/>
    <lineage>
        <taxon>Eukaryota</taxon>
        <taxon>Metazoa</taxon>
        <taxon>Chordata</taxon>
        <taxon>Craniata</taxon>
        <taxon>Vertebrata</taxon>
        <taxon>Euteleostomi</taxon>
        <taxon>Mammalia</taxon>
        <taxon>Eutheria</taxon>
        <taxon>Laurasiatheria</taxon>
        <taxon>Artiodactyla</taxon>
        <taxon>Whippomorpha</taxon>
        <taxon>Cetacea</taxon>
        <taxon>Odontoceti</taxon>
        <taxon>Phocoenidae</taxon>
        <taxon>Neophocaena</taxon>
    </lineage>
</organism>
<reference evidence="2" key="1">
    <citation type="submission" date="2025-08" db="UniProtKB">
        <authorList>
            <consortium name="RefSeq"/>
        </authorList>
    </citation>
    <scope>IDENTIFICATION</scope>
    <source>
        <tissue evidence="2">Meat</tissue>
    </source>
</reference>
<evidence type="ECO:0000313" key="2">
    <source>
        <dbReference type="RefSeq" id="XP_024593984.1"/>
    </source>
</evidence>
<protein>
    <submittedName>
        <fullName evidence="2">Uncharacterized protein LOC112395160</fullName>
    </submittedName>
</protein>
<dbReference type="InParanoid" id="A0A341AVI4"/>
<gene>
    <name evidence="2" type="primary">LOC112395160</name>
</gene>
<dbReference type="AlphaFoldDB" id="A0A341AVI4"/>